<protein>
    <submittedName>
        <fullName evidence="1">Uncharacterized protein</fullName>
    </submittedName>
</protein>
<gene>
    <name evidence="1" type="ORF">HPB47_002304</name>
</gene>
<proteinExistence type="predicted"/>
<accession>A0AC60PN67</accession>
<dbReference type="EMBL" id="JABSTQ010010315">
    <property type="protein sequence ID" value="KAG0421821.1"/>
    <property type="molecule type" value="Genomic_DNA"/>
</dbReference>
<organism evidence="1 2">
    <name type="scientific">Ixodes persulcatus</name>
    <name type="common">Taiga tick</name>
    <dbReference type="NCBI Taxonomy" id="34615"/>
    <lineage>
        <taxon>Eukaryota</taxon>
        <taxon>Metazoa</taxon>
        <taxon>Ecdysozoa</taxon>
        <taxon>Arthropoda</taxon>
        <taxon>Chelicerata</taxon>
        <taxon>Arachnida</taxon>
        <taxon>Acari</taxon>
        <taxon>Parasitiformes</taxon>
        <taxon>Ixodida</taxon>
        <taxon>Ixodoidea</taxon>
        <taxon>Ixodidae</taxon>
        <taxon>Ixodinae</taxon>
        <taxon>Ixodes</taxon>
    </lineage>
</organism>
<comment type="caution">
    <text evidence="1">The sequence shown here is derived from an EMBL/GenBank/DDBJ whole genome shotgun (WGS) entry which is preliminary data.</text>
</comment>
<keyword evidence="2" id="KW-1185">Reference proteome</keyword>
<name>A0AC60PN67_IXOPE</name>
<feature type="non-terminal residue" evidence="1">
    <location>
        <position position="449"/>
    </location>
</feature>
<sequence length="449" mass="49571">MDDFEDEAGWKTQTSKKRRHGSNSSEDTFITQPGYNLTVIVKPTDPTTIITNMNPLVLKQKLDSVAPDGVIQIRPNYRLNLLAIDARNVESTKALLQLKNLGTVQVQTYEPPPPSASVGIIRGVSADIEDADLLAVMREKSSVIQAKLLQTPQQLPQYSLDQALSLLVLQLLPPKKALQEVWPGQPESTRGLGDKKTTPRGRLLEDVPSALGLHCLNDGVATFVRPGVEGSVLDLSFATSPVRALWSAEPDSWGSDHLPIKITSLEGGPTTHKTCKAQHRALKTPKQEDIQRYRKMDRAFRKHTERLQRRQWRQRCESLHSPGGGKQAWRMARVLAGHAVSRSPVLGFVIAQNITVAQAVEFLADEFTSVPVSPQAYTEHSTITNTSPTTPAASDVDFTLKELQHALRHTARKRTAPGPDGITFQALRNLDATALPGLLEYLNDIWRLA</sequence>
<dbReference type="Proteomes" id="UP000805193">
    <property type="component" value="Unassembled WGS sequence"/>
</dbReference>
<reference evidence="1 2" key="1">
    <citation type="journal article" date="2020" name="Cell">
        <title>Large-Scale Comparative Analyses of Tick Genomes Elucidate Their Genetic Diversity and Vector Capacities.</title>
        <authorList>
            <consortium name="Tick Genome and Microbiome Consortium (TIGMIC)"/>
            <person name="Jia N."/>
            <person name="Wang J."/>
            <person name="Shi W."/>
            <person name="Du L."/>
            <person name="Sun Y."/>
            <person name="Zhan W."/>
            <person name="Jiang J.F."/>
            <person name="Wang Q."/>
            <person name="Zhang B."/>
            <person name="Ji P."/>
            <person name="Bell-Sakyi L."/>
            <person name="Cui X.M."/>
            <person name="Yuan T.T."/>
            <person name="Jiang B.G."/>
            <person name="Yang W.F."/>
            <person name="Lam T.T."/>
            <person name="Chang Q.C."/>
            <person name="Ding S.J."/>
            <person name="Wang X.J."/>
            <person name="Zhu J.G."/>
            <person name="Ruan X.D."/>
            <person name="Zhao L."/>
            <person name="Wei J.T."/>
            <person name="Ye R.Z."/>
            <person name="Que T.C."/>
            <person name="Du C.H."/>
            <person name="Zhou Y.H."/>
            <person name="Cheng J.X."/>
            <person name="Dai P.F."/>
            <person name="Guo W.B."/>
            <person name="Han X.H."/>
            <person name="Huang E.J."/>
            <person name="Li L.F."/>
            <person name="Wei W."/>
            <person name="Gao Y.C."/>
            <person name="Liu J.Z."/>
            <person name="Shao H.Z."/>
            <person name="Wang X."/>
            <person name="Wang C.C."/>
            <person name="Yang T.C."/>
            <person name="Huo Q.B."/>
            <person name="Li W."/>
            <person name="Chen H.Y."/>
            <person name="Chen S.E."/>
            <person name="Zhou L.G."/>
            <person name="Ni X.B."/>
            <person name="Tian J.H."/>
            <person name="Sheng Y."/>
            <person name="Liu T."/>
            <person name="Pan Y.S."/>
            <person name="Xia L.Y."/>
            <person name="Li J."/>
            <person name="Zhao F."/>
            <person name="Cao W.C."/>
        </authorList>
    </citation>
    <scope>NUCLEOTIDE SEQUENCE [LARGE SCALE GENOMIC DNA]</scope>
    <source>
        <strain evidence="1">Iper-2018</strain>
    </source>
</reference>
<evidence type="ECO:0000313" key="2">
    <source>
        <dbReference type="Proteomes" id="UP000805193"/>
    </source>
</evidence>
<evidence type="ECO:0000313" key="1">
    <source>
        <dbReference type="EMBL" id="KAG0421821.1"/>
    </source>
</evidence>